<accession>A0AAI8TZX9</accession>
<evidence type="ECO:0000256" key="3">
    <source>
        <dbReference type="ARBA" id="ARBA00022827"/>
    </source>
</evidence>
<dbReference type="SUPFAM" id="SSF51905">
    <property type="entry name" value="FAD/NAD(P)-binding domain"/>
    <property type="match status" value="1"/>
</dbReference>
<dbReference type="Proteomes" id="UP001241092">
    <property type="component" value="Chromosome"/>
</dbReference>
<dbReference type="Pfam" id="PF01494">
    <property type="entry name" value="FAD_binding_3"/>
    <property type="match status" value="1"/>
</dbReference>
<evidence type="ECO:0000256" key="1">
    <source>
        <dbReference type="ARBA" id="ARBA00001974"/>
    </source>
</evidence>
<keyword evidence="5" id="KW-0560">Oxidoreductase</keyword>
<dbReference type="GO" id="GO:0016709">
    <property type="term" value="F:oxidoreductase activity, acting on paired donors, with incorporation or reduction of molecular oxygen, NAD(P)H as one donor, and incorporation of one atom of oxygen"/>
    <property type="evidence" value="ECO:0007669"/>
    <property type="project" value="UniProtKB-ARBA"/>
</dbReference>
<feature type="domain" description="FAD-binding" evidence="4">
    <location>
        <begin position="7"/>
        <end position="354"/>
    </location>
</feature>
<dbReference type="EMBL" id="AP027452">
    <property type="protein sequence ID" value="BDY31939.1"/>
    <property type="molecule type" value="Genomic_DNA"/>
</dbReference>
<gene>
    <name evidence="5" type="primary">rdmE</name>
    <name evidence="5" type="ORF">hbim_05897</name>
</gene>
<dbReference type="Pfam" id="PF21274">
    <property type="entry name" value="Rng_hyd_C"/>
    <property type="match status" value="1"/>
</dbReference>
<dbReference type="PANTHER" id="PTHR43004:SF19">
    <property type="entry name" value="BINDING MONOOXYGENASE, PUTATIVE (JCVI)-RELATED"/>
    <property type="match status" value="1"/>
</dbReference>
<dbReference type="EC" id="1.14.13.180" evidence="5"/>
<protein>
    <submittedName>
        <fullName evidence="5">Aklavinone 12-hydroxylase RdmE</fullName>
        <ecNumber evidence="5">1.14.13.180</ecNumber>
    </submittedName>
</protein>
<keyword evidence="2" id="KW-0285">Flavoprotein</keyword>
<dbReference type="PRINTS" id="PR00420">
    <property type="entry name" value="RNGMNOXGNASE"/>
</dbReference>
<dbReference type="InterPro" id="IPR050641">
    <property type="entry name" value="RIFMO-like"/>
</dbReference>
<dbReference type="PANTHER" id="PTHR43004">
    <property type="entry name" value="TRK SYSTEM POTASSIUM UPTAKE PROTEIN"/>
    <property type="match status" value="1"/>
</dbReference>
<evidence type="ECO:0000313" key="5">
    <source>
        <dbReference type="EMBL" id="BDY31939.1"/>
    </source>
</evidence>
<organism evidence="5 6">
    <name type="scientific">Mycolicibacterium mageritense</name>
    <name type="common">Mycobacterium mageritense</name>
    <dbReference type="NCBI Taxonomy" id="53462"/>
    <lineage>
        <taxon>Bacteria</taxon>
        <taxon>Bacillati</taxon>
        <taxon>Actinomycetota</taxon>
        <taxon>Actinomycetes</taxon>
        <taxon>Mycobacteriales</taxon>
        <taxon>Mycobacteriaceae</taxon>
        <taxon>Mycolicibacterium</taxon>
    </lineage>
</organism>
<dbReference type="Gene3D" id="3.50.50.60">
    <property type="entry name" value="FAD/NAD(P)-binding domain"/>
    <property type="match status" value="1"/>
</dbReference>
<evidence type="ECO:0000256" key="2">
    <source>
        <dbReference type="ARBA" id="ARBA00022630"/>
    </source>
</evidence>
<keyword evidence="3" id="KW-0274">FAD</keyword>
<reference evidence="5" key="1">
    <citation type="submission" date="2023-03" db="EMBL/GenBank/DDBJ databases">
        <title>Draft genome sequence of a Mycolicibacterium mageritense strain H4_3_1 isolated from a hybrid biological-inorganic system reactor.</title>
        <authorList>
            <person name="Feng X."/>
            <person name="Kazama D."/>
            <person name="Sato K."/>
            <person name="Kobayashi H."/>
        </authorList>
    </citation>
    <scope>NUCLEOTIDE SEQUENCE</scope>
    <source>
        <strain evidence="5">H4_3_1</strain>
    </source>
</reference>
<dbReference type="GO" id="GO:0071949">
    <property type="term" value="F:FAD binding"/>
    <property type="evidence" value="ECO:0007669"/>
    <property type="project" value="InterPro"/>
</dbReference>
<dbReference type="Gene3D" id="3.40.30.120">
    <property type="match status" value="1"/>
</dbReference>
<dbReference type="InterPro" id="IPR036188">
    <property type="entry name" value="FAD/NAD-bd_sf"/>
</dbReference>
<dbReference type="RefSeq" id="WP_286212084.1">
    <property type="nucleotide sequence ID" value="NZ_AP027452.1"/>
</dbReference>
<dbReference type="InterPro" id="IPR002938">
    <property type="entry name" value="FAD-bd"/>
</dbReference>
<name>A0AAI8TZX9_MYCME</name>
<dbReference type="AlphaFoldDB" id="A0AAI8TZX9"/>
<evidence type="ECO:0000313" key="6">
    <source>
        <dbReference type="Proteomes" id="UP001241092"/>
    </source>
</evidence>
<sequence length="492" mass="51676">MTATTDRVEVLVIGGGGGGLAAAAELARHGIQTLVVEKRSGPPALPRATVLSTRSVELIRSWGLADAVAVASHDAEVLLWECPTLAEASVGTAHAVGYPTREQSAMISPVAPLVVAQDQVEQVLRQHIRAAPTVDLTLGAEVIDFADRQDDLLVSLCGPGGEIRSVSTQYVFAADGAHGDARHRVGIGADVQSNAYSGVQVVLRAPLQAILGDARYGLYSTTAAPIPGLFLPAGRPDRWVYGPGLPLDHADHPGENQHRLLEAIRGGIGVRDIPVTVERVGTFNAQAQIAHRFRSGRVVLIGDAAHRVTPRGGRGLNLAIQGGMHAAWKVAWVLRGWAPSEFLDTYDTEQRMAALHDVTRSADSKGSRRPTLPELQADLGGRLTHAWLPGDTPGSPTNRSTLDLVGTGWTLMTGPRVGPWARVAQEIGVRSAPVTVQTLDAMTARTIGIRGAGAMLVRPDGVPVGQWSTISPGFSAVASGGSASPFAVVVPR</sequence>
<comment type="cofactor">
    <cofactor evidence="1">
        <name>FAD</name>
        <dbReference type="ChEBI" id="CHEBI:57692"/>
    </cofactor>
</comment>
<evidence type="ECO:0000259" key="4">
    <source>
        <dbReference type="Pfam" id="PF01494"/>
    </source>
</evidence>
<dbReference type="Gene3D" id="3.30.9.10">
    <property type="entry name" value="D-Amino Acid Oxidase, subunit A, domain 2"/>
    <property type="match status" value="1"/>
</dbReference>
<proteinExistence type="predicted"/>